<dbReference type="PANTHER" id="PTHR46682:SF1">
    <property type="entry name" value="ADHESION G-PROTEIN COUPLED RECEPTOR V1"/>
    <property type="match status" value="1"/>
</dbReference>
<dbReference type="GO" id="GO:0016020">
    <property type="term" value="C:membrane"/>
    <property type="evidence" value="ECO:0007669"/>
    <property type="project" value="InterPro"/>
</dbReference>
<feature type="compositionally biased region" description="Gly residues" evidence="4">
    <location>
        <begin position="261"/>
        <end position="286"/>
    </location>
</feature>
<dbReference type="KEGG" id="hbs:IPV69_23930"/>
<dbReference type="Gene3D" id="2.60.40.2030">
    <property type="match status" value="3"/>
</dbReference>
<dbReference type="SMART" id="SM00237">
    <property type="entry name" value="Calx_beta"/>
    <property type="match status" value="3"/>
</dbReference>
<evidence type="ECO:0000313" key="6">
    <source>
        <dbReference type="EMBL" id="QOV89225.1"/>
    </source>
</evidence>
<dbReference type="RefSeq" id="WP_206292250.1">
    <property type="nucleotide sequence ID" value="NZ_CP063458.1"/>
</dbReference>
<evidence type="ECO:0000313" key="7">
    <source>
        <dbReference type="Proteomes" id="UP000593765"/>
    </source>
</evidence>
<feature type="compositionally biased region" description="Gly residues" evidence="4">
    <location>
        <begin position="229"/>
        <end position="248"/>
    </location>
</feature>
<dbReference type="EMBL" id="CP063458">
    <property type="protein sequence ID" value="QOV89225.1"/>
    <property type="molecule type" value="Genomic_DNA"/>
</dbReference>
<accession>A0A7M2WUM1</accession>
<dbReference type="InterPro" id="IPR003644">
    <property type="entry name" value="Calx_beta"/>
</dbReference>
<name>A0A7M2WUM1_9BACT</name>
<reference evidence="6 7" key="1">
    <citation type="submission" date="2020-10" db="EMBL/GenBank/DDBJ databases">
        <title>Wide distribution of Phycisphaera-like planctomycetes from WD2101 soil group in peatlands and genome analysis of the first cultivated representative.</title>
        <authorList>
            <person name="Dedysh S.N."/>
            <person name="Beletsky A.V."/>
            <person name="Ivanova A."/>
            <person name="Kulichevskaya I.S."/>
            <person name="Suzina N.E."/>
            <person name="Philippov D.A."/>
            <person name="Rakitin A.L."/>
            <person name="Mardanov A.V."/>
            <person name="Ravin N.V."/>
        </authorList>
    </citation>
    <scope>NUCLEOTIDE SEQUENCE [LARGE SCALE GENOMIC DNA]</scope>
    <source>
        <strain evidence="6 7">M1803</strain>
    </source>
</reference>
<evidence type="ECO:0000256" key="2">
    <source>
        <dbReference type="ARBA" id="ARBA00022737"/>
    </source>
</evidence>
<keyword evidence="1" id="KW-0732">Signal</keyword>
<organism evidence="6 7">
    <name type="scientific">Humisphaera borealis</name>
    <dbReference type="NCBI Taxonomy" id="2807512"/>
    <lineage>
        <taxon>Bacteria</taxon>
        <taxon>Pseudomonadati</taxon>
        <taxon>Planctomycetota</taxon>
        <taxon>Phycisphaerae</taxon>
        <taxon>Tepidisphaerales</taxon>
        <taxon>Tepidisphaeraceae</taxon>
        <taxon>Humisphaera</taxon>
    </lineage>
</organism>
<protein>
    <recommendedName>
        <fullName evidence="5">Calx-beta domain-containing protein</fullName>
    </recommendedName>
</protein>
<evidence type="ECO:0000256" key="1">
    <source>
        <dbReference type="ARBA" id="ARBA00022729"/>
    </source>
</evidence>
<dbReference type="Proteomes" id="UP000593765">
    <property type="component" value="Chromosome"/>
</dbReference>
<gene>
    <name evidence="6" type="ORF">IPV69_23930</name>
</gene>
<dbReference type="NCBIfam" id="NF041518">
    <property type="entry name" value="choice_anch_Q"/>
    <property type="match status" value="1"/>
</dbReference>
<evidence type="ECO:0000259" key="5">
    <source>
        <dbReference type="SMART" id="SM00237"/>
    </source>
</evidence>
<sequence>MSLAENGKRRRRPSGISPGYMRAFWSRIEPLETRRLFADIAIAAGDVAGLVTAIGVANANGEADVISLAAGSTYTFATAIDSSFGASALPAISSEIRIEGNGATLKRDSTVASLRLARIVAGGDLSLANLTLRDFRIVGGDGATFQETASEAGGGGGAGMGGVFFNEGTLKIVGSTLTANAAVGGKGGDGGIIQLAPTPSGGGGGGGIGGNGGAGALGGGGGGSIGAGGNATDGNGAPGGSGGSGGQPGDNAASTSDLGGAAPGAGGGGGAASAPGGAGGHGGGGGGGGANGHGGAGGFGGGGGAGGTLGTGGIGGFGGGGGGGGDGALGADGGFEAGAGSHGLIEDIDRPGGGAGGGGAGFGGAIFNNEGTVTIVNSTFTANAAQGGAGGTAANGDDQQDKASPGSGIGGAIFSRNGSLTIANSTLSANTVSVNRGRNLYVLSDGAGKTASARLTNSIVGQQDNSITDVDALDYNEGNVPTFAGSANNLIRRTDLVGLGVLGSGDPKLGPLLIQGGPTATMALLSGSPALNAGNNSLIPGGTTNDQRGAGFPRIVGAQVDVGAFEAAAASTPKVSIADVSLAEGNAGLKSFTFTLTRSSGTGSASVNWATADGATPGAIANAGFDYQAAGGTVHFAAGQLTRTVTVKVIGDTNIESDQRFVVNLSNPTNLVIDDGRGTGTILNDDVPPPTLSISDASVTEGNSGSKTVQFTISLDRKINQPVTFKYATAPGSAAAGIDFVAKAGTVTIPTFAKSVIVTVAVNGDLLVEPSETFSVNLSALTVAVIGDGNGVGTIVNDDTPAIRISNAPSVIEGNSGTRLMNFTVTLDRASNTAVSVKFATADGTATTALNDYQATSGTITFAAGQTSRTISVVINGDTIKGVNETVFVNLTSPIGAIIDDGQGVGTIMNDD</sequence>
<dbReference type="SUPFAM" id="SSF141072">
    <property type="entry name" value="CalX-like"/>
    <property type="match status" value="3"/>
</dbReference>
<proteinExistence type="predicted"/>
<dbReference type="InterPro" id="IPR059226">
    <property type="entry name" value="Choice_anch_Q_dom"/>
</dbReference>
<evidence type="ECO:0000256" key="3">
    <source>
        <dbReference type="ARBA" id="ARBA00022837"/>
    </source>
</evidence>
<dbReference type="AlphaFoldDB" id="A0A7M2WUM1"/>
<dbReference type="Pfam" id="PF03160">
    <property type="entry name" value="Calx-beta"/>
    <property type="match status" value="3"/>
</dbReference>
<dbReference type="GO" id="GO:0004930">
    <property type="term" value="F:G protein-coupled receptor activity"/>
    <property type="evidence" value="ECO:0007669"/>
    <property type="project" value="InterPro"/>
</dbReference>
<keyword evidence="7" id="KW-1185">Reference proteome</keyword>
<dbReference type="InterPro" id="IPR038081">
    <property type="entry name" value="CalX-like_sf"/>
</dbReference>
<keyword evidence="2" id="KW-0677">Repeat</keyword>
<evidence type="ECO:0000256" key="4">
    <source>
        <dbReference type="SAM" id="MobiDB-lite"/>
    </source>
</evidence>
<dbReference type="PRINTS" id="PR01228">
    <property type="entry name" value="EGGSHELL"/>
</dbReference>
<feature type="domain" description="Calx-beta" evidence="5">
    <location>
        <begin position="791"/>
        <end position="892"/>
    </location>
</feature>
<feature type="region of interest" description="Disordered" evidence="4">
    <location>
        <begin position="229"/>
        <end position="286"/>
    </location>
</feature>
<feature type="domain" description="Calx-beta" evidence="5">
    <location>
        <begin position="567"/>
        <end position="666"/>
    </location>
</feature>
<keyword evidence="3" id="KW-0106">Calcium</keyword>
<dbReference type="InterPro" id="IPR026919">
    <property type="entry name" value="ADGRV1"/>
</dbReference>
<feature type="region of interest" description="Disordered" evidence="4">
    <location>
        <begin position="388"/>
        <end position="410"/>
    </location>
</feature>
<feature type="domain" description="Calx-beta" evidence="5">
    <location>
        <begin position="678"/>
        <end position="779"/>
    </location>
</feature>
<dbReference type="PANTHER" id="PTHR46682">
    <property type="entry name" value="ADHESION G-PROTEIN COUPLED RECEPTOR V1"/>
    <property type="match status" value="1"/>
</dbReference>